<evidence type="ECO:0008006" key="4">
    <source>
        <dbReference type="Google" id="ProtNLM"/>
    </source>
</evidence>
<reference evidence="2 3" key="1">
    <citation type="submission" date="2016-12" db="EMBL/GenBank/DDBJ databases">
        <title>Genome Mining:The Detection of Biosynthetic Gene Clusters to Aid in the Expression of Curamycin A produced by Streptomyces sp. strain CZA14.</title>
        <authorList>
            <person name="Durrell K.A."/>
            <person name="Kirby B.M."/>
            <person name="Khan W."/>
            <person name="Mthethwa T."/>
            <person name="Le Roes-Hill M."/>
        </authorList>
    </citation>
    <scope>NUCLEOTIDE SEQUENCE [LARGE SCALE GENOMIC DNA]</scope>
    <source>
        <strain evidence="2 3">CZA14</strain>
    </source>
</reference>
<comment type="caution">
    <text evidence="2">The sequence shown here is derived from an EMBL/GenBank/DDBJ whole genome shotgun (WGS) entry which is preliminary data.</text>
</comment>
<keyword evidence="1" id="KW-0808">Transferase</keyword>
<dbReference type="InterPro" id="IPR029063">
    <property type="entry name" value="SAM-dependent_MTases_sf"/>
</dbReference>
<dbReference type="Proteomes" id="UP000194266">
    <property type="component" value="Unassembled WGS sequence"/>
</dbReference>
<dbReference type="PANTHER" id="PTHR43861">
    <property type="entry name" value="TRANS-ACONITATE 2-METHYLTRANSFERASE-RELATED"/>
    <property type="match status" value="1"/>
</dbReference>
<gene>
    <name evidence="2" type="ORF">OQI_12210</name>
</gene>
<dbReference type="SUPFAM" id="SSF53335">
    <property type="entry name" value="S-adenosyl-L-methionine-dependent methyltransferases"/>
    <property type="match status" value="1"/>
</dbReference>
<dbReference type="RefSeq" id="WP_086169374.1">
    <property type="nucleotide sequence ID" value="NZ_MRYD01000049.1"/>
</dbReference>
<keyword evidence="3" id="KW-1185">Reference proteome</keyword>
<evidence type="ECO:0000313" key="3">
    <source>
        <dbReference type="Proteomes" id="UP000194266"/>
    </source>
</evidence>
<dbReference type="EMBL" id="MRYD01000049">
    <property type="protein sequence ID" value="OSZ60202.1"/>
    <property type="molecule type" value="Genomic_DNA"/>
</dbReference>
<dbReference type="CDD" id="cd02440">
    <property type="entry name" value="AdoMet_MTases"/>
    <property type="match status" value="1"/>
</dbReference>
<accession>A0ABX3YKB9</accession>
<dbReference type="Pfam" id="PF13489">
    <property type="entry name" value="Methyltransf_23"/>
    <property type="match status" value="1"/>
</dbReference>
<name>A0ABX3YKB9_9ACTN</name>
<sequence length="349" mass="39296">MAAGNTIDDAARQYYKTQVAEGVDRFFQDRRPDCPWCGSVSIGKVFHSRDVLQAKPGTFILDRCRECGHIFQNPQLNIDGLNFYYRNSSDLVGTKGVDLLVMLARGCLRRRALMVQPYAAPRKWLDVGASYGHFCRVARQLWPNTTFDGVDIDDGILVAQRRGWIDKAYQGMFHDLAPTLPERYDMVSMHQYLEHTIDPRRELQLAAQVLNPGGHVLIEVPDPECPPARLFGKYWYAWTQPQHLHMFPLDNLKEALTSAGFTIKAVERRSDVRLDFSAAARILLFMELGPKPGRAWAPRPATPIDHARRIAALALGGLAIPACVFLDQTLGRLLLGNRNAYRVLAAKSP</sequence>
<proteinExistence type="predicted"/>
<dbReference type="PANTHER" id="PTHR43861:SF3">
    <property type="entry name" value="PUTATIVE (AFU_ORTHOLOGUE AFUA_2G14390)-RELATED"/>
    <property type="match status" value="1"/>
</dbReference>
<evidence type="ECO:0000256" key="1">
    <source>
        <dbReference type="ARBA" id="ARBA00022679"/>
    </source>
</evidence>
<evidence type="ECO:0000313" key="2">
    <source>
        <dbReference type="EMBL" id="OSZ60202.1"/>
    </source>
</evidence>
<protein>
    <recommendedName>
        <fullName evidence="4">Methyltransferase type 12</fullName>
    </recommendedName>
</protein>
<dbReference type="Gene3D" id="3.40.50.150">
    <property type="entry name" value="Vaccinia Virus protein VP39"/>
    <property type="match status" value="1"/>
</dbReference>
<organism evidence="2 3">
    <name type="scientific">Streptomyces pharetrae CZA14</name>
    <dbReference type="NCBI Taxonomy" id="1144883"/>
    <lineage>
        <taxon>Bacteria</taxon>
        <taxon>Bacillati</taxon>
        <taxon>Actinomycetota</taxon>
        <taxon>Actinomycetes</taxon>
        <taxon>Kitasatosporales</taxon>
        <taxon>Streptomycetaceae</taxon>
        <taxon>Streptomyces</taxon>
    </lineage>
</organism>